<dbReference type="AlphaFoldDB" id="A0AAW2S7V2"/>
<feature type="region of interest" description="Disordered" evidence="1">
    <location>
        <begin position="730"/>
        <end position="950"/>
    </location>
</feature>
<feature type="compositionally biased region" description="Low complexity" evidence="1">
    <location>
        <begin position="418"/>
        <end position="429"/>
    </location>
</feature>
<feature type="compositionally biased region" description="Polar residues" evidence="1">
    <location>
        <begin position="400"/>
        <end position="417"/>
    </location>
</feature>
<feature type="compositionally biased region" description="Polar residues" evidence="1">
    <location>
        <begin position="769"/>
        <end position="797"/>
    </location>
</feature>
<feature type="compositionally biased region" description="Low complexity" evidence="1">
    <location>
        <begin position="352"/>
        <end position="399"/>
    </location>
</feature>
<dbReference type="GO" id="GO:0042752">
    <property type="term" value="P:regulation of circadian rhythm"/>
    <property type="evidence" value="ECO:0007669"/>
    <property type="project" value="InterPro"/>
</dbReference>
<feature type="region of interest" description="Disordered" evidence="1">
    <location>
        <begin position="38"/>
        <end position="79"/>
    </location>
</feature>
<protein>
    <submittedName>
        <fullName evidence="2">Protein TIME FOR COFFEE</fullName>
    </submittedName>
</protein>
<dbReference type="PANTHER" id="PTHR34798">
    <property type="entry name" value="PROTEIN TIME FOR COFFEE"/>
    <property type="match status" value="1"/>
</dbReference>
<sequence>MQDLKPAVSKDKEDEKVRVGKIIPRMWQRKVIKFDLEKPERDESAVVNASGNKVAQKQQQMPIKATKEETLPEKSCHSASSLPLPMSMASWPGGLPPMGYMAPLQGVVSMDGTTVTPAPIQPLFSQPRPKRCATHCHIARNIHCLQQFMKMNSFWPAPAGSASLFGSKPCNLNVIPADLHGNISVRGVNNMQDKGQSPVGIPNNGGKEKGAQPAPTSDSAQRKQQILIQQALPPVPPSNLLGPAFIFPLGQQQAAVAARTGASKSPAAVASSNSSSSAGASVSAGAGAATTLSFNYPNMAANETQYLAILQNNAYHPFTIPAVGAPPNYRGAPAQPMPLFNGSFYSSPMIHPSQLQQPQPSSNQPQQLLQAHQHGSASSGSSSSQKHLQSQQQRPQSSGVTSGSGNANLQNFPTHKTQQPQQLQQSHNQYVQSARPRHLEGEPGGEDSPSTTDSRGSRPSMNIYGPNFTMPIQNFALVTPPAALAGAAAAAATASGSSNQSEKKAHQPQQQGLKTGVDSLPPHSFAMSFGPISGTTPSSSIDMSSMAQNPVWQSCEGARMNFQLLAAATAAAKAAQKNFRISEDGKPGGADSSAVEDERKSLAGKAPGGVGQSIAFTRSDLGDAPVTSIQANNVIESSARSLNVSSGPARSSRSVATNATGAINVPNAHIQAQLHQQQMLQLKQQQQLAATAVNRSKVPVSSNGSIYSEHLNSSPAMAAKFPNALSGFPNLIQSNSSSPTQSPQWKSSARTPTSQSSSPLVSSTTTTLKNLPQQHPRPQSQMHTQISFGGNQKPSTTSQGQAPPSSNQAPSSPMMVGSPTTSSISKGASGSPRTTASASTNNKMGQASSLSAQQSKNSPSLPGQKSPSILGNPHVASSSSSSGAKTQMQQQSQQQLPKTMQQAQLFFSNPYTQSQSPHSTSTSSTTSGPTGYYMQRRRPDQHQQAPGGALVTSSTGVLSLCPSVTLAGTNTNDPAKAIAAATCNVKGGGLPSQFAAQPTGTLLPAGFSYVHPIPATTVQVKPAEQKQPAG</sequence>
<reference evidence="2" key="2">
    <citation type="journal article" date="2024" name="Plant">
        <title>Genomic evolution and insights into agronomic trait innovations of Sesamum species.</title>
        <authorList>
            <person name="Miao H."/>
            <person name="Wang L."/>
            <person name="Qu L."/>
            <person name="Liu H."/>
            <person name="Sun Y."/>
            <person name="Le M."/>
            <person name="Wang Q."/>
            <person name="Wei S."/>
            <person name="Zheng Y."/>
            <person name="Lin W."/>
            <person name="Duan Y."/>
            <person name="Cao H."/>
            <person name="Xiong S."/>
            <person name="Wang X."/>
            <person name="Wei L."/>
            <person name="Li C."/>
            <person name="Ma Q."/>
            <person name="Ju M."/>
            <person name="Zhao R."/>
            <person name="Li G."/>
            <person name="Mu C."/>
            <person name="Tian Q."/>
            <person name="Mei H."/>
            <person name="Zhang T."/>
            <person name="Gao T."/>
            <person name="Zhang H."/>
        </authorList>
    </citation>
    <scope>NUCLEOTIDE SEQUENCE</scope>
    <source>
        <strain evidence="2">G02</strain>
    </source>
</reference>
<feature type="compositionally biased region" description="Low complexity" evidence="1">
    <location>
        <begin position="877"/>
        <end position="902"/>
    </location>
</feature>
<feature type="region of interest" description="Disordered" evidence="1">
    <location>
        <begin position="343"/>
        <end position="465"/>
    </location>
</feature>
<feature type="compositionally biased region" description="Basic and acidic residues" evidence="1">
    <location>
        <begin position="65"/>
        <end position="76"/>
    </location>
</feature>
<proteinExistence type="predicted"/>
<feature type="compositionally biased region" description="Low complexity" evidence="1">
    <location>
        <begin position="798"/>
        <end position="813"/>
    </location>
</feature>
<organism evidence="2">
    <name type="scientific">Sesamum radiatum</name>
    <name type="common">Black benniseed</name>
    <dbReference type="NCBI Taxonomy" id="300843"/>
    <lineage>
        <taxon>Eukaryota</taxon>
        <taxon>Viridiplantae</taxon>
        <taxon>Streptophyta</taxon>
        <taxon>Embryophyta</taxon>
        <taxon>Tracheophyta</taxon>
        <taxon>Spermatophyta</taxon>
        <taxon>Magnoliopsida</taxon>
        <taxon>eudicotyledons</taxon>
        <taxon>Gunneridae</taxon>
        <taxon>Pentapetalae</taxon>
        <taxon>asterids</taxon>
        <taxon>lamiids</taxon>
        <taxon>Lamiales</taxon>
        <taxon>Pedaliaceae</taxon>
        <taxon>Sesamum</taxon>
    </lineage>
</organism>
<feature type="compositionally biased region" description="Low complexity" evidence="1">
    <location>
        <begin position="912"/>
        <end position="931"/>
    </location>
</feature>
<dbReference type="InterPro" id="IPR039317">
    <property type="entry name" value="TIC"/>
</dbReference>
<feature type="region of interest" description="Disordered" evidence="1">
    <location>
        <begin position="187"/>
        <end position="223"/>
    </location>
</feature>
<evidence type="ECO:0000313" key="2">
    <source>
        <dbReference type="EMBL" id="KAL0388622.1"/>
    </source>
</evidence>
<feature type="compositionally biased region" description="Polar residues" evidence="1">
    <location>
        <begin position="214"/>
        <end position="223"/>
    </location>
</feature>
<comment type="caution">
    <text evidence="2">The sequence shown here is derived from an EMBL/GenBank/DDBJ whole genome shotgun (WGS) entry which is preliminary data.</text>
</comment>
<dbReference type="GO" id="GO:0005634">
    <property type="term" value="C:nucleus"/>
    <property type="evidence" value="ECO:0007669"/>
    <property type="project" value="TreeGrafter"/>
</dbReference>
<feature type="compositionally biased region" description="Polar residues" evidence="1">
    <location>
        <begin position="818"/>
        <end position="869"/>
    </location>
</feature>
<name>A0AAW2S7V2_SESRA</name>
<feature type="compositionally biased region" description="Low complexity" evidence="1">
    <location>
        <begin position="733"/>
        <end position="768"/>
    </location>
</feature>
<feature type="region of interest" description="Disordered" evidence="1">
    <location>
        <begin position="495"/>
        <end position="521"/>
    </location>
</feature>
<gene>
    <name evidence="2" type="ORF">Sradi_2744000</name>
</gene>
<dbReference type="EMBL" id="JACGWJ010000011">
    <property type="protein sequence ID" value="KAL0388622.1"/>
    <property type="molecule type" value="Genomic_DNA"/>
</dbReference>
<dbReference type="PANTHER" id="PTHR34798:SF2">
    <property type="entry name" value="PROTEIN TIME FOR COFFEE"/>
    <property type="match status" value="1"/>
</dbReference>
<accession>A0AAW2S7V2</accession>
<feature type="compositionally biased region" description="Polar residues" evidence="1">
    <location>
        <begin position="47"/>
        <end position="61"/>
    </location>
</feature>
<feature type="region of interest" description="Disordered" evidence="1">
    <location>
        <begin position="581"/>
        <end position="609"/>
    </location>
</feature>
<feature type="compositionally biased region" description="Polar residues" evidence="1">
    <location>
        <begin position="448"/>
        <end position="460"/>
    </location>
</feature>
<reference evidence="2" key="1">
    <citation type="submission" date="2020-06" db="EMBL/GenBank/DDBJ databases">
        <authorList>
            <person name="Li T."/>
            <person name="Hu X."/>
            <person name="Zhang T."/>
            <person name="Song X."/>
            <person name="Zhang H."/>
            <person name="Dai N."/>
            <person name="Sheng W."/>
            <person name="Hou X."/>
            <person name="Wei L."/>
        </authorList>
    </citation>
    <scope>NUCLEOTIDE SEQUENCE</scope>
    <source>
        <strain evidence="2">G02</strain>
        <tissue evidence="2">Leaf</tissue>
    </source>
</reference>
<evidence type="ECO:0000256" key="1">
    <source>
        <dbReference type="SAM" id="MobiDB-lite"/>
    </source>
</evidence>